<evidence type="ECO:0000259" key="1">
    <source>
        <dbReference type="Pfam" id="PF00561"/>
    </source>
</evidence>
<comment type="caution">
    <text evidence="2">The sequence shown here is derived from an EMBL/GenBank/DDBJ whole genome shotgun (WGS) entry which is preliminary data.</text>
</comment>
<dbReference type="AlphaFoldDB" id="A0A840DSW3"/>
<feature type="non-terminal residue" evidence="2">
    <location>
        <position position="148"/>
    </location>
</feature>
<evidence type="ECO:0000313" key="2">
    <source>
        <dbReference type="EMBL" id="MBB4072226.1"/>
    </source>
</evidence>
<name>A0A840DSW3_9MICO</name>
<dbReference type="RefSeq" id="WP_183305077.1">
    <property type="nucleotide sequence ID" value="NZ_JACIFD010000022.1"/>
</dbReference>
<feature type="domain" description="AB hydrolase-1" evidence="1">
    <location>
        <begin position="56"/>
        <end position="148"/>
    </location>
</feature>
<organism evidence="2 3">
    <name type="scientific">Canibacter oris</name>
    <dbReference type="NCBI Taxonomy" id="1365628"/>
    <lineage>
        <taxon>Bacteria</taxon>
        <taxon>Bacillati</taxon>
        <taxon>Actinomycetota</taxon>
        <taxon>Actinomycetes</taxon>
        <taxon>Micrococcales</taxon>
        <taxon>Microbacteriaceae</taxon>
        <taxon>Canibacter</taxon>
    </lineage>
</organism>
<dbReference type="PRINTS" id="PR00111">
    <property type="entry name" value="ABHYDROLASE"/>
</dbReference>
<accession>A0A840DSW3</accession>
<proteinExistence type="predicted"/>
<reference evidence="2" key="1">
    <citation type="submission" date="2020-08" db="EMBL/GenBank/DDBJ databases">
        <title>Sequencing the genomes of 1000 actinobacteria strains.</title>
        <authorList>
            <person name="Klenk H.-P."/>
        </authorList>
    </citation>
    <scope>NUCLEOTIDE SEQUENCE [LARGE SCALE GENOMIC DNA]</scope>
    <source>
        <strain evidence="2">DSM 27064</strain>
    </source>
</reference>
<dbReference type="Pfam" id="PF00561">
    <property type="entry name" value="Abhydrolase_1"/>
    <property type="match status" value="1"/>
</dbReference>
<sequence>MRQEANLEWDFLAADAARVGAQLPAVFSRFYFDTAAGRLAALRFSDDAAADQPADFLLLHGAGLYAHSFDAVNLLLPGTRIAVDLPGHGASAWRADADYQPGTLAAQLRDPLLQFISERTTVVGHSLGGLTAALWAAAVPQRLREVVL</sequence>
<evidence type="ECO:0000313" key="3">
    <source>
        <dbReference type="Proteomes" id="UP000571183"/>
    </source>
</evidence>
<dbReference type="GO" id="GO:0003824">
    <property type="term" value="F:catalytic activity"/>
    <property type="evidence" value="ECO:0007669"/>
    <property type="project" value="UniProtKB-ARBA"/>
</dbReference>
<dbReference type="InterPro" id="IPR000073">
    <property type="entry name" value="AB_hydrolase_1"/>
</dbReference>
<dbReference type="PANTHER" id="PTHR46438">
    <property type="entry name" value="ALPHA/BETA-HYDROLASES SUPERFAMILY PROTEIN"/>
    <property type="match status" value="1"/>
</dbReference>
<dbReference type="Gene3D" id="3.40.50.1820">
    <property type="entry name" value="alpha/beta hydrolase"/>
    <property type="match status" value="1"/>
</dbReference>
<protein>
    <submittedName>
        <fullName evidence="2">Pimeloyl-ACP methyl ester carboxylesterase</fullName>
    </submittedName>
</protein>
<dbReference type="EMBL" id="JACIFD010000022">
    <property type="protein sequence ID" value="MBB4072226.1"/>
    <property type="molecule type" value="Genomic_DNA"/>
</dbReference>
<keyword evidence="3" id="KW-1185">Reference proteome</keyword>
<dbReference type="SUPFAM" id="SSF53474">
    <property type="entry name" value="alpha/beta-Hydrolases"/>
    <property type="match status" value="1"/>
</dbReference>
<gene>
    <name evidence="2" type="ORF">F5897_001556</name>
</gene>
<dbReference type="InterPro" id="IPR029058">
    <property type="entry name" value="AB_hydrolase_fold"/>
</dbReference>
<dbReference type="Proteomes" id="UP000571183">
    <property type="component" value="Unassembled WGS sequence"/>
</dbReference>
<dbReference type="PANTHER" id="PTHR46438:SF11">
    <property type="entry name" value="LIPASE-RELATED"/>
    <property type="match status" value="1"/>
</dbReference>